<reference evidence="2 3" key="2">
    <citation type="journal article" date="2013" name="IMA Fungus">
        <title>IMA Genome-F 1: Ceratocystis fimbriata: Draft nuclear genome sequence for the plant pathogen, Ceratocystis fimbriata.</title>
        <authorList>
            <person name="Wilken P.M."/>
            <person name="Steenkamp E.T."/>
            <person name="Wingfield M.J."/>
            <person name="de Beer Z.W."/>
            <person name="Wingfield B.D."/>
        </authorList>
    </citation>
    <scope>NUCLEOTIDE SEQUENCE [LARGE SCALE GENOMIC DNA]</scope>
    <source>
        <strain evidence="2 3">CBS 114723</strain>
    </source>
</reference>
<dbReference type="OrthoDB" id="5424234at2759"/>
<name>A0A2C5WYT0_9PEZI</name>
<feature type="compositionally biased region" description="Pro residues" evidence="1">
    <location>
        <begin position="294"/>
        <end position="304"/>
    </location>
</feature>
<feature type="compositionally biased region" description="Polar residues" evidence="1">
    <location>
        <begin position="490"/>
        <end position="527"/>
    </location>
</feature>
<comment type="caution">
    <text evidence="2">The sequence shown here is derived from an EMBL/GenBank/DDBJ whole genome shotgun (WGS) entry which is preliminary data.</text>
</comment>
<protein>
    <recommendedName>
        <fullName evidence="4">Nitrogen regulatory protein areA GATA-like domain-containing protein</fullName>
    </recommendedName>
</protein>
<organism evidence="2 3">
    <name type="scientific">Ceratocystis fimbriata CBS 114723</name>
    <dbReference type="NCBI Taxonomy" id="1035309"/>
    <lineage>
        <taxon>Eukaryota</taxon>
        <taxon>Fungi</taxon>
        <taxon>Dikarya</taxon>
        <taxon>Ascomycota</taxon>
        <taxon>Pezizomycotina</taxon>
        <taxon>Sordariomycetes</taxon>
        <taxon>Hypocreomycetidae</taxon>
        <taxon>Microascales</taxon>
        <taxon>Ceratocystidaceae</taxon>
        <taxon>Ceratocystis</taxon>
    </lineage>
</organism>
<dbReference type="EMBL" id="APWK03000110">
    <property type="protein sequence ID" value="PHH50860.1"/>
    <property type="molecule type" value="Genomic_DNA"/>
</dbReference>
<feature type="region of interest" description="Disordered" evidence="1">
    <location>
        <begin position="795"/>
        <end position="843"/>
    </location>
</feature>
<feature type="compositionally biased region" description="Polar residues" evidence="1">
    <location>
        <begin position="251"/>
        <end position="262"/>
    </location>
</feature>
<feature type="region of interest" description="Disordered" evidence="1">
    <location>
        <begin position="372"/>
        <end position="762"/>
    </location>
</feature>
<feature type="compositionally biased region" description="Basic and acidic residues" evidence="1">
    <location>
        <begin position="795"/>
        <end position="811"/>
    </location>
</feature>
<proteinExistence type="predicted"/>
<dbReference type="AlphaFoldDB" id="A0A2C5WYT0"/>
<gene>
    <name evidence="2" type="ORF">CFIMG_004411RA</name>
</gene>
<evidence type="ECO:0000256" key="1">
    <source>
        <dbReference type="SAM" id="MobiDB-lite"/>
    </source>
</evidence>
<accession>A0A2C5WYT0</accession>
<feature type="compositionally biased region" description="Basic and acidic residues" evidence="1">
    <location>
        <begin position="581"/>
        <end position="591"/>
    </location>
</feature>
<sequence>MDGLLLLPPGIVVNQPGVYQEVAKFDTLPDDKIRACWHAYTVTNKKLGDPTARRLENFWWHVWGSDRRYLSGRVLAKLYEDISTGPTAVPIRGLSQNWMSPITLAHGIQHSDKNALPQLDVPLISNQSNPSPEPASSIPTTEFASHAASVVSPVPSTAITTCHPFPPTNTDSPASSYDSHFLSNSTTCLALTAKPESGAAFAQSPPLAIIGPASTSTSVLPQQAHAPTSPLIATDFAEPAHPQQPQPQPQSLAVSAKPSSGIPNPGDPDWPSDSTQADTRSSSVLRQETSALPAVPPPPPPSPPTSTSVSSSASATMSSAVAFLPQVSAMSVSPAALLQSSLNHNKGPMSLAPILVAAKDESSSYISEEGGSFYVPIKLPPPSSRRPAPRQSILKKDKGSTAPGTTRPTARFASPDDSEKRRTSTPSIVQTQSSQPTPTTRGSTEGSKNAGTSGLAPSRMSKKKPASTGKQTKKFVASTAVKRRPGLGRRSNSNVTTVYYDSQETSSRLPLPTNSEVPQLKMSQRPSNRPPPTPVVVHNTRPSLVSGLSSQKMTPASPPFPSPAPLAPTPEEEEEDNDGFILRERGSKEKPLVNLSSTATVYGFRPEATNETSSFSKKMAGKQPELRPAPLIHRASSGSYFDPGKLYKTPSEQTTPMFALNVPGTVARRPSQISPVRPRPTRAQSQIDLPTASVQATKRRLERSYAANSSNMSAPRVLAPSNGFPPRRRDSASTEHNVPPPGSVEDTKHLPPLRRSHSTQSRAHVGMYGLGTQAQPPLHDNNHMAYVSRPLCEEHVDPKEPTTPDNKDRSKSRSSRAYSTPRNQRLFASPIKRNERRGLVSPPSVSTYVDEIRGTVYDFGNVDVQLTMSHSRVEPLMETDYGIAPFEPVRGPLDPMFKPSKPSTVPPVHLGRTRSQLALIMDRDAAARGGMQAEGRTFFSGILPWLKERCGPGE</sequence>
<evidence type="ECO:0008006" key="4">
    <source>
        <dbReference type="Google" id="ProtNLM"/>
    </source>
</evidence>
<dbReference type="Proteomes" id="UP000222788">
    <property type="component" value="Unassembled WGS sequence"/>
</dbReference>
<feature type="compositionally biased region" description="Polar residues" evidence="1">
    <location>
        <begin position="272"/>
        <end position="288"/>
    </location>
</feature>
<feature type="region of interest" description="Disordered" evidence="1">
    <location>
        <begin position="238"/>
        <end position="311"/>
    </location>
</feature>
<keyword evidence="3" id="KW-1185">Reference proteome</keyword>
<evidence type="ECO:0000313" key="3">
    <source>
        <dbReference type="Proteomes" id="UP000222788"/>
    </source>
</evidence>
<feature type="compositionally biased region" description="Low complexity" evidence="1">
    <location>
        <begin position="424"/>
        <end position="444"/>
    </location>
</feature>
<evidence type="ECO:0000313" key="2">
    <source>
        <dbReference type="EMBL" id="PHH50860.1"/>
    </source>
</evidence>
<feature type="compositionally biased region" description="Pro residues" evidence="1">
    <location>
        <begin position="556"/>
        <end position="568"/>
    </location>
</feature>
<dbReference type="STRING" id="1035309.A0A2C5WYT0"/>
<feature type="compositionally biased region" description="Polar residues" evidence="1">
    <location>
        <begin position="540"/>
        <end position="553"/>
    </location>
</feature>
<feature type="compositionally biased region" description="Polar residues" evidence="1">
    <location>
        <begin position="682"/>
        <end position="696"/>
    </location>
</feature>
<reference evidence="2 3" key="1">
    <citation type="journal article" date="2013" name="Fungal Biol.">
        <title>Analysis of microsatellite markers in the genome of the plant pathogen Ceratocystis fimbriata.</title>
        <authorList>
            <person name="Simpson M.C."/>
            <person name="Wilken P.M."/>
            <person name="Coetzee M.P."/>
            <person name="Wingfield M.J."/>
            <person name="Wingfield B.D."/>
        </authorList>
    </citation>
    <scope>NUCLEOTIDE SEQUENCE [LARGE SCALE GENOMIC DNA]</scope>
    <source>
        <strain evidence="2 3">CBS 114723</strain>
    </source>
</reference>